<feature type="compositionally biased region" description="Acidic residues" evidence="1">
    <location>
        <begin position="259"/>
        <end position="269"/>
    </location>
</feature>
<evidence type="ECO:0000256" key="1">
    <source>
        <dbReference type="SAM" id="MobiDB-lite"/>
    </source>
</evidence>
<feature type="compositionally biased region" description="Basic and acidic residues" evidence="1">
    <location>
        <begin position="177"/>
        <end position="198"/>
    </location>
</feature>
<feature type="region of interest" description="Disordered" evidence="1">
    <location>
        <begin position="177"/>
        <end position="208"/>
    </location>
</feature>
<feature type="compositionally biased region" description="Basic and acidic residues" evidence="1">
    <location>
        <begin position="244"/>
        <end position="258"/>
    </location>
</feature>
<proteinExistence type="predicted"/>
<feature type="region of interest" description="Disordered" evidence="1">
    <location>
        <begin position="230"/>
        <end position="269"/>
    </location>
</feature>
<sequence length="375" mass="40895">MIATNPLERVSEKWNYQRLNGVVRVYVPVGLCQGPQPLQDTVYVPVGLCQGPHPLQDTVYVPVGLCQGPHPLQDTVYVPVGLCQGPHPPQVTVYVPVGLCQGPHPPQDTVYVPVGLCQGPHPPQDTVYVPVGLCQGPHPPQDTVYVPHNVTFEPLPSDLGSRIPEYVPVSAVTLTADRERSCGTKDRGTAGGAGRRDQPPGAAPSSQRLCALTVQVRGRDDAYSVRGPLCLISPSRETPGPDAGTRRRELQSREHEVNDNEPESDPDEEISELDYQARSFDIIDQISLWAPSEESLAPTTISLLTIVRMVTRVNIGLLSAALRLVTRCLPCYRHRWSLESASRCGGMIASCNKGEHDIVYDVRIVTNGFYIAHTS</sequence>
<gene>
    <name evidence="2" type="ORF">RIMI_LOCUS22263273</name>
</gene>
<dbReference type="Proteomes" id="UP001176940">
    <property type="component" value="Unassembled WGS sequence"/>
</dbReference>
<keyword evidence="3" id="KW-1185">Reference proteome</keyword>
<name>A0ABN9MLL6_9NEOB</name>
<protein>
    <submittedName>
        <fullName evidence="2">Uncharacterized protein</fullName>
    </submittedName>
</protein>
<reference evidence="2" key="1">
    <citation type="submission" date="2023-07" db="EMBL/GenBank/DDBJ databases">
        <authorList>
            <person name="Stuckert A."/>
        </authorList>
    </citation>
    <scope>NUCLEOTIDE SEQUENCE</scope>
</reference>
<accession>A0ABN9MLL6</accession>
<dbReference type="EMBL" id="CAUEEQ010078357">
    <property type="protein sequence ID" value="CAJ0967514.1"/>
    <property type="molecule type" value="Genomic_DNA"/>
</dbReference>
<comment type="caution">
    <text evidence="2">The sequence shown here is derived from an EMBL/GenBank/DDBJ whole genome shotgun (WGS) entry which is preliminary data.</text>
</comment>
<evidence type="ECO:0000313" key="3">
    <source>
        <dbReference type="Proteomes" id="UP001176940"/>
    </source>
</evidence>
<organism evidence="2 3">
    <name type="scientific">Ranitomeya imitator</name>
    <name type="common">mimic poison frog</name>
    <dbReference type="NCBI Taxonomy" id="111125"/>
    <lineage>
        <taxon>Eukaryota</taxon>
        <taxon>Metazoa</taxon>
        <taxon>Chordata</taxon>
        <taxon>Craniata</taxon>
        <taxon>Vertebrata</taxon>
        <taxon>Euteleostomi</taxon>
        <taxon>Amphibia</taxon>
        <taxon>Batrachia</taxon>
        <taxon>Anura</taxon>
        <taxon>Neobatrachia</taxon>
        <taxon>Hyloidea</taxon>
        <taxon>Dendrobatidae</taxon>
        <taxon>Dendrobatinae</taxon>
        <taxon>Ranitomeya</taxon>
    </lineage>
</organism>
<evidence type="ECO:0000313" key="2">
    <source>
        <dbReference type="EMBL" id="CAJ0967514.1"/>
    </source>
</evidence>